<dbReference type="EMBL" id="WNTK01000454">
    <property type="protein sequence ID" value="KAG9469682.1"/>
    <property type="molecule type" value="Genomic_DNA"/>
</dbReference>
<name>A0A8J6EI16_ELECQ</name>
<accession>A0A8J6EI16</accession>
<keyword evidence="2" id="KW-1185">Reference proteome</keyword>
<sequence>MSYQWCDVASAIADPILTILPAITVVLTICVAKDLLSNLICCCTSSVSSNNFLNLVKFRSQFDTFKGSGCQLTATVLSRSGNNTKVSFSQTSADTFRKHPENGTTIPGTTG</sequence>
<dbReference type="Proteomes" id="UP000770717">
    <property type="component" value="Unassembled WGS sequence"/>
</dbReference>
<organism evidence="1 2">
    <name type="scientific">Eleutherodactylus coqui</name>
    <name type="common">Puerto Rican coqui</name>
    <dbReference type="NCBI Taxonomy" id="57060"/>
    <lineage>
        <taxon>Eukaryota</taxon>
        <taxon>Metazoa</taxon>
        <taxon>Chordata</taxon>
        <taxon>Craniata</taxon>
        <taxon>Vertebrata</taxon>
        <taxon>Euteleostomi</taxon>
        <taxon>Amphibia</taxon>
        <taxon>Batrachia</taxon>
        <taxon>Anura</taxon>
        <taxon>Neobatrachia</taxon>
        <taxon>Hyloidea</taxon>
        <taxon>Eleutherodactylidae</taxon>
        <taxon>Eleutherodactylinae</taxon>
        <taxon>Eleutherodactylus</taxon>
        <taxon>Eleutherodactylus</taxon>
    </lineage>
</organism>
<proteinExistence type="predicted"/>
<evidence type="ECO:0000313" key="1">
    <source>
        <dbReference type="EMBL" id="KAG9469682.1"/>
    </source>
</evidence>
<protein>
    <submittedName>
        <fullName evidence="1">Uncharacterized protein</fullName>
    </submittedName>
</protein>
<reference evidence="1" key="1">
    <citation type="thesis" date="2020" institute="ProQuest LLC" country="789 East Eisenhower Parkway, Ann Arbor, MI, USA">
        <title>Comparative Genomics and Chromosome Evolution.</title>
        <authorList>
            <person name="Mudd A.B."/>
        </authorList>
    </citation>
    <scope>NUCLEOTIDE SEQUENCE</scope>
    <source>
        <strain evidence="1">HN-11 Male</strain>
        <tissue evidence="1">Kidney and liver</tissue>
    </source>
</reference>
<comment type="caution">
    <text evidence="1">The sequence shown here is derived from an EMBL/GenBank/DDBJ whole genome shotgun (WGS) entry which is preliminary data.</text>
</comment>
<gene>
    <name evidence="1" type="ORF">GDO78_019929</name>
</gene>
<evidence type="ECO:0000313" key="2">
    <source>
        <dbReference type="Proteomes" id="UP000770717"/>
    </source>
</evidence>
<dbReference type="AlphaFoldDB" id="A0A8J6EI16"/>